<keyword evidence="3" id="KW-1185">Reference proteome</keyword>
<evidence type="ECO:0000313" key="3">
    <source>
        <dbReference type="Proteomes" id="UP001142489"/>
    </source>
</evidence>
<organism evidence="2 3">
    <name type="scientific">Phrynocephalus forsythii</name>
    <dbReference type="NCBI Taxonomy" id="171643"/>
    <lineage>
        <taxon>Eukaryota</taxon>
        <taxon>Metazoa</taxon>
        <taxon>Chordata</taxon>
        <taxon>Craniata</taxon>
        <taxon>Vertebrata</taxon>
        <taxon>Euteleostomi</taxon>
        <taxon>Lepidosauria</taxon>
        <taxon>Squamata</taxon>
        <taxon>Bifurcata</taxon>
        <taxon>Unidentata</taxon>
        <taxon>Episquamata</taxon>
        <taxon>Toxicofera</taxon>
        <taxon>Iguania</taxon>
        <taxon>Acrodonta</taxon>
        <taxon>Agamidae</taxon>
        <taxon>Agaminae</taxon>
        <taxon>Phrynocephalus</taxon>
    </lineage>
</organism>
<comment type="caution">
    <text evidence="2">The sequence shown here is derived from an EMBL/GenBank/DDBJ whole genome shotgun (WGS) entry which is preliminary data.</text>
</comment>
<gene>
    <name evidence="2" type="ORF">JRQ81_018844</name>
</gene>
<reference evidence="2" key="1">
    <citation type="journal article" date="2023" name="DNA Res.">
        <title>Chromosome-level genome assembly of Phrynocephalus forsythii using third-generation DNA sequencing and Hi-C analysis.</title>
        <authorList>
            <person name="Qi Y."/>
            <person name="Zhao W."/>
            <person name="Zhao Y."/>
            <person name="Niu C."/>
            <person name="Cao S."/>
            <person name="Zhang Y."/>
        </authorList>
    </citation>
    <scope>NUCLEOTIDE SEQUENCE</scope>
    <source>
        <tissue evidence="2">Muscle</tissue>
    </source>
</reference>
<sequence length="124" mass="14373">MVEATESQRSNDQKSQILTHNNSSNEITWTAFCDMVASSVREILSITGSGCYMDKQAWLWIKQAQEKVQAKKRAIKRWQADKTDANQQDYVTAKQATKSAIPRVRVKHYQDLYNCAKRRRNFNS</sequence>
<evidence type="ECO:0000256" key="1">
    <source>
        <dbReference type="SAM" id="Coils"/>
    </source>
</evidence>
<feature type="coiled-coil region" evidence="1">
    <location>
        <begin position="61"/>
        <end position="88"/>
    </location>
</feature>
<proteinExistence type="predicted"/>
<dbReference type="EMBL" id="JAPFRF010000009">
    <property type="protein sequence ID" value="KAJ7322557.1"/>
    <property type="molecule type" value="Genomic_DNA"/>
</dbReference>
<keyword evidence="1" id="KW-0175">Coiled coil</keyword>
<evidence type="ECO:0000313" key="2">
    <source>
        <dbReference type="EMBL" id="KAJ7322557.1"/>
    </source>
</evidence>
<dbReference type="AlphaFoldDB" id="A0A9Q0XRR4"/>
<name>A0A9Q0XRR4_9SAUR</name>
<dbReference type="Proteomes" id="UP001142489">
    <property type="component" value="Unassembled WGS sequence"/>
</dbReference>
<protein>
    <submittedName>
        <fullName evidence="2">Uncharacterized protein</fullName>
    </submittedName>
</protein>
<accession>A0A9Q0XRR4</accession>